<feature type="compositionally biased region" description="Polar residues" evidence="1">
    <location>
        <begin position="1"/>
        <end position="10"/>
    </location>
</feature>
<evidence type="ECO:0000256" key="1">
    <source>
        <dbReference type="SAM" id="MobiDB-lite"/>
    </source>
</evidence>
<dbReference type="EMBL" id="BMAW01045577">
    <property type="protein sequence ID" value="GFS50739.1"/>
    <property type="molecule type" value="Genomic_DNA"/>
</dbReference>
<name>A0A8X6JQ44_NEPPI</name>
<reference evidence="2" key="1">
    <citation type="submission" date="2020-08" db="EMBL/GenBank/DDBJ databases">
        <title>Multicomponent nature underlies the extraordinary mechanical properties of spider dragline silk.</title>
        <authorList>
            <person name="Kono N."/>
            <person name="Nakamura H."/>
            <person name="Mori M."/>
            <person name="Yoshida Y."/>
            <person name="Ohtoshi R."/>
            <person name="Malay A.D."/>
            <person name="Moran D.A.P."/>
            <person name="Tomita M."/>
            <person name="Numata K."/>
            <person name="Arakawa K."/>
        </authorList>
    </citation>
    <scope>NUCLEOTIDE SEQUENCE</scope>
</reference>
<accession>A0A8X6JQ44</accession>
<sequence>MPQTILSEAQDQPPPPFAPHPSLGTFRLPCIHARWPHSSNSSAGLFFSLPFMVKRARDLSERRWENGKKKKNSKMWGSKWKEVVGGVGEARNHYP</sequence>
<proteinExistence type="predicted"/>
<organism evidence="2 3">
    <name type="scientific">Nephila pilipes</name>
    <name type="common">Giant wood spider</name>
    <name type="synonym">Nephila maculata</name>
    <dbReference type="NCBI Taxonomy" id="299642"/>
    <lineage>
        <taxon>Eukaryota</taxon>
        <taxon>Metazoa</taxon>
        <taxon>Ecdysozoa</taxon>
        <taxon>Arthropoda</taxon>
        <taxon>Chelicerata</taxon>
        <taxon>Arachnida</taxon>
        <taxon>Araneae</taxon>
        <taxon>Araneomorphae</taxon>
        <taxon>Entelegynae</taxon>
        <taxon>Araneoidea</taxon>
        <taxon>Nephilidae</taxon>
        <taxon>Nephila</taxon>
    </lineage>
</organism>
<protein>
    <submittedName>
        <fullName evidence="2">Uncharacterized protein</fullName>
    </submittedName>
</protein>
<dbReference type="Proteomes" id="UP000887013">
    <property type="component" value="Unassembled WGS sequence"/>
</dbReference>
<gene>
    <name evidence="2" type="ORF">NPIL_169621</name>
</gene>
<evidence type="ECO:0000313" key="3">
    <source>
        <dbReference type="Proteomes" id="UP000887013"/>
    </source>
</evidence>
<dbReference type="AlphaFoldDB" id="A0A8X6JQ44"/>
<comment type="caution">
    <text evidence="2">The sequence shown here is derived from an EMBL/GenBank/DDBJ whole genome shotgun (WGS) entry which is preliminary data.</text>
</comment>
<evidence type="ECO:0000313" key="2">
    <source>
        <dbReference type="EMBL" id="GFS50739.1"/>
    </source>
</evidence>
<feature type="region of interest" description="Disordered" evidence="1">
    <location>
        <begin position="1"/>
        <end position="22"/>
    </location>
</feature>
<keyword evidence="3" id="KW-1185">Reference proteome</keyword>